<reference evidence="3 4" key="1">
    <citation type="submission" date="2021-08" db="EMBL/GenBank/DDBJ databases">
        <title>Draft Genome Sequence of Phanerochaete sordida strain YK-624.</title>
        <authorList>
            <person name="Mori T."/>
            <person name="Dohra H."/>
            <person name="Suzuki T."/>
            <person name="Kawagishi H."/>
            <person name="Hirai H."/>
        </authorList>
    </citation>
    <scope>NUCLEOTIDE SEQUENCE [LARGE SCALE GENOMIC DNA]</scope>
    <source>
        <strain evidence="3 4">YK-624</strain>
    </source>
</reference>
<dbReference type="InterPro" id="IPR037516">
    <property type="entry name" value="Tripartite_DENN"/>
</dbReference>
<dbReference type="OrthoDB" id="66409at2759"/>
<sequence length="814" mass="90258">MRADAEHCSFVLLADFDIDRGAQLTYQFPQPLGTDEGLIANLMLPDGAERQPEDWTIFFLNQTPFNTIAPVLALDTPGVRSSRIEEDEDGNPELLYVLNLVRTKLDKTVRRGAIVKAMAICTRHSFIEIFKPVLLMALDDYFSDPSQDCLARLFDAVNSMDISHTPKLSRYEKLIMRTSERKDLFIEKYEDLMRPRVDPVQGRTNTHRASESVGSHSSFEEGIMMRTREDKGKGKEGDAIKGPGSSTSSLQQPGNPSPSDNEFSLDGSAVWVESGVEQSPHQPSSMGSAHTGIGSHSTTSSVRGRKSTDASSTSSIRARRDGAATPAPNAVPPILKDTHFFPATIDYNDHQLPIRLPMYTFPEEVGDYSLIQLIQTFSSPSTSISGPQHPHLHTSGNQTHPVMILFNALVTEKRIIFLGHHRPAGQVSSYVLSACALGSGCGTILRGFIRRAFPYANLMNREEWESIPGYIAGVTNPIFESSGSWDLLCDVGSGRMVVSKDIHVNYPPTATGVAPVQLVMRSGTLKAEGSIGSEEEVVRPSKDLNAVQKAEFLGKAETTDNLFMDDILSAISLHYGEPHVRARFAEYAARFVRLAARYEEEVLGLETSIGYPTVTYAEGPGEDIRLGSGLCFSDEAAGTRELAANASRIEAWRRTQSYELWKHDFNKLRETNPIQGVDVSHQLWRLRHAKRMPDGEVELIMRTLAESVQAYDQVVELLSLLPPHHQGLLPLSFGLFHQQEVIRDLTVVIFNELRSYPVGVQFLQSLNHFQRYSYVRQAHALEARIQREQNTLTIPATHAARTPSNRSESSLAGS</sequence>
<protein>
    <submittedName>
        <fullName evidence="3">Afi1 and SPA domain-containing protein</fullName>
    </submittedName>
</protein>
<evidence type="ECO:0000256" key="1">
    <source>
        <dbReference type="SAM" id="MobiDB-lite"/>
    </source>
</evidence>
<evidence type="ECO:0000259" key="2">
    <source>
        <dbReference type="PROSITE" id="PS50211"/>
    </source>
</evidence>
<gene>
    <name evidence="3" type="ORF">PsYK624_109670</name>
</gene>
<dbReference type="PANTHER" id="PTHR28245">
    <property type="entry name" value="ARF3-INTERACTING PROTEIN 1"/>
    <property type="match status" value="1"/>
</dbReference>
<feature type="compositionally biased region" description="Basic and acidic residues" evidence="1">
    <location>
        <begin position="226"/>
        <end position="239"/>
    </location>
</feature>
<feature type="compositionally biased region" description="Polar residues" evidence="1">
    <location>
        <begin position="244"/>
        <end position="262"/>
    </location>
</feature>
<dbReference type="AlphaFoldDB" id="A0A9P3LHL8"/>
<name>A0A9P3LHL8_9APHY</name>
<dbReference type="InterPro" id="IPR012860">
    <property type="entry name" value="Afi1_N"/>
</dbReference>
<accession>A0A9P3LHL8</accession>
<dbReference type="EMBL" id="BPQB01000043">
    <property type="protein sequence ID" value="GJE94794.1"/>
    <property type="molecule type" value="Genomic_DNA"/>
</dbReference>
<keyword evidence="4" id="KW-1185">Reference proteome</keyword>
<proteinExistence type="predicted"/>
<dbReference type="PANTHER" id="PTHR28245:SF1">
    <property type="entry name" value="ARF3-INTERACTING PROTEIN 1"/>
    <property type="match status" value="1"/>
</dbReference>
<dbReference type="Pfam" id="PF07792">
    <property type="entry name" value="Afi1"/>
    <property type="match status" value="1"/>
</dbReference>
<feature type="compositionally biased region" description="Low complexity" evidence="1">
    <location>
        <begin position="287"/>
        <end position="301"/>
    </location>
</feature>
<feature type="compositionally biased region" description="Polar residues" evidence="1">
    <location>
        <begin position="276"/>
        <end position="286"/>
    </location>
</feature>
<dbReference type="Pfam" id="PF08616">
    <property type="entry name" value="SPA"/>
    <property type="match status" value="1"/>
</dbReference>
<feature type="domain" description="UDENN" evidence="2">
    <location>
        <begin position="9"/>
        <end position="627"/>
    </location>
</feature>
<dbReference type="PROSITE" id="PS50211">
    <property type="entry name" value="DENN"/>
    <property type="match status" value="1"/>
</dbReference>
<dbReference type="Proteomes" id="UP000703269">
    <property type="component" value="Unassembled WGS sequence"/>
</dbReference>
<feature type="region of interest" description="Disordered" evidence="1">
    <location>
        <begin position="197"/>
        <end position="332"/>
    </location>
</feature>
<evidence type="ECO:0000313" key="4">
    <source>
        <dbReference type="Proteomes" id="UP000703269"/>
    </source>
</evidence>
<evidence type="ECO:0000313" key="3">
    <source>
        <dbReference type="EMBL" id="GJE94794.1"/>
    </source>
</evidence>
<dbReference type="GO" id="GO:0051666">
    <property type="term" value="P:actin cortical patch localization"/>
    <property type="evidence" value="ECO:0007669"/>
    <property type="project" value="TreeGrafter"/>
</dbReference>
<dbReference type="GO" id="GO:0005886">
    <property type="term" value="C:plasma membrane"/>
    <property type="evidence" value="ECO:0007669"/>
    <property type="project" value="TreeGrafter"/>
</dbReference>
<organism evidence="3 4">
    <name type="scientific">Phanerochaete sordida</name>
    <dbReference type="NCBI Taxonomy" id="48140"/>
    <lineage>
        <taxon>Eukaryota</taxon>
        <taxon>Fungi</taxon>
        <taxon>Dikarya</taxon>
        <taxon>Basidiomycota</taxon>
        <taxon>Agaricomycotina</taxon>
        <taxon>Agaricomycetes</taxon>
        <taxon>Polyporales</taxon>
        <taxon>Phanerochaetaceae</taxon>
        <taxon>Phanerochaete</taxon>
    </lineage>
</organism>
<dbReference type="InterPro" id="IPR052809">
    <property type="entry name" value="Actin_polarity_regulatory"/>
</dbReference>
<comment type="caution">
    <text evidence="3">The sequence shown here is derived from an EMBL/GenBank/DDBJ whole genome shotgun (WGS) entry which is preliminary data.</text>
</comment>